<evidence type="ECO:0000256" key="1">
    <source>
        <dbReference type="ARBA" id="ARBA00009574"/>
    </source>
</evidence>
<dbReference type="InterPro" id="IPR018791">
    <property type="entry name" value="UV_resistance/autophagy_Atg14"/>
</dbReference>
<dbReference type="PANTHER" id="PTHR15157">
    <property type="entry name" value="UV RADIATION RESISTANCE-ASSOCIATED GENE PROTEIN"/>
    <property type="match status" value="1"/>
</dbReference>
<proteinExistence type="inferred from homology"/>
<comment type="similarity">
    <text evidence="1">Belongs to the ATG14 family.</text>
</comment>
<evidence type="ECO:0000313" key="6">
    <source>
        <dbReference type="EMBL" id="TRM62871.1"/>
    </source>
</evidence>
<keyword evidence="3 4" id="KW-0175">Coiled coil</keyword>
<organism evidence="6 7">
    <name type="scientific">Schizophyllum amplum</name>
    <dbReference type="NCBI Taxonomy" id="97359"/>
    <lineage>
        <taxon>Eukaryota</taxon>
        <taxon>Fungi</taxon>
        <taxon>Dikarya</taxon>
        <taxon>Basidiomycota</taxon>
        <taxon>Agaricomycotina</taxon>
        <taxon>Agaricomycetes</taxon>
        <taxon>Agaricomycetidae</taxon>
        <taxon>Agaricales</taxon>
        <taxon>Schizophyllaceae</taxon>
        <taxon>Schizophyllum</taxon>
    </lineage>
</organism>
<accession>A0A550CDI2</accession>
<dbReference type="Proteomes" id="UP000320762">
    <property type="component" value="Unassembled WGS sequence"/>
</dbReference>
<feature type="compositionally biased region" description="Polar residues" evidence="5">
    <location>
        <begin position="96"/>
        <end position="106"/>
    </location>
</feature>
<feature type="region of interest" description="Disordered" evidence="5">
    <location>
        <begin position="346"/>
        <end position="391"/>
    </location>
</feature>
<gene>
    <name evidence="6" type="ORF">BD626DRAFT_496844</name>
</gene>
<dbReference type="GO" id="GO:0032991">
    <property type="term" value="C:protein-containing complex"/>
    <property type="evidence" value="ECO:0007669"/>
    <property type="project" value="UniProtKB-ARBA"/>
</dbReference>
<evidence type="ECO:0000256" key="3">
    <source>
        <dbReference type="ARBA" id="ARBA00023054"/>
    </source>
</evidence>
<dbReference type="GO" id="GO:0000149">
    <property type="term" value="F:SNARE binding"/>
    <property type="evidence" value="ECO:0007669"/>
    <property type="project" value="TreeGrafter"/>
</dbReference>
<dbReference type="GO" id="GO:0000323">
    <property type="term" value="C:lytic vacuole"/>
    <property type="evidence" value="ECO:0007669"/>
    <property type="project" value="TreeGrafter"/>
</dbReference>
<name>A0A550CDI2_9AGAR</name>
<evidence type="ECO:0000313" key="7">
    <source>
        <dbReference type="Proteomes" id="UP000320762"/>
    </source>
</evidence>
<feature type="compositionally biased region" description="Basic and acidic residues" evidence="5">
    <location>
        <begin position="76"/>
        <end position="87"/>
    </location>
</feature>
<dbReference type="GO" id="GO:0035493">
    <property type="term" value="P:SNARE complex assembly"/>
    <property type="evidence" value="ECO:0007669"/>
    <property type="project" value="TreeGrafter"/>
</dbReference>
<dbReference type="Pfam" id="PF10186">
    <property type="entry name" value="ATG14"/>
    <property type="match status" value="1"/>
</dbReference>
<protein>
    <recommendedName>
        <fullName evidence="2">Autophagy-related protein 14</fullName>
    </recommendedName>
</protein>
<feature type="region of interest" description="Disordered" evidence="5">
    <location>
        <begin position="193"/>
        <end position="236"/>
    </location>
</feature>
<reference evidence="6 7" key="1">
    <citation type="journal article" date="2019" name="New Phytol.">
        <title>Comparative genomics reveals unique wood-decay strategies and fruiting body development in the Schizophyllaceae.</title>
        <authorList>
            <person name="Almasi E."/>
            <person name="Sahu N."/>
            <person name="Krizsan K."/>
            <person name="Balint B."/>
            <person name="Kovacs G.M."/>
            <person name="Kiss B."/>
            <person name="Cseklye J."/>
            <person name="Drula E."/>
            <person name="Henrissat B."/>
            <person name="Nagy I."/>
            <person name="Chovatia M."/>
            <person name="Adam C."/>
            <person name="LaButti K."/>
            <person name="Lipzen A."/>
            <person name="Riley R."/>
            <person name="Grigoriev I.V."/>
            <person name="Nagy L.G."/>
        </authorList>
    </citation>
    <scope>NUCLEOTIDE SEQUENCE [LARGE SCALE GENOMIC DNA]</scope>
    <source>
        <strain evidence="6 7">NL-1724</strain>
    </source>
</reference>
<evidence type="ECO:0000256" key="5">
    <source>
        <dbReference type="SAM" id="MobiDB-lite"/>
    </source>
</evidence>
<sequence>MLAKEAGTESLAAPHRVRHITSIQIRHFTPFPSRDAALTQPTEQPHFTADDLELGVTRRRQRRVSQNSVASLSRSIRSEDGESADGRGRRRTGSRVSFQTTGSAPKSPTHHQRTESMSSAASALDSGRRLEGSHPVGASMLGHSQAMLARIINSRLTETFIALSIPDAPSPAPEKLPTVEQRRNTLRETPLASRMQTHNRSASTLSSAARSKAFPKQSPTLAAFPTSPSPPTSPLPTSSTLLPCYLSPVHEPSTNPSFAVDPKYEFAPWADTSSGRCRVEVFFRPPPDAKGKGRAGEWRVLQAYDFSLDDLVEDNGVRTPPNTLVLKLDPPGKLYYLPSPTYHPLSIPDPGYSSDPEGQVIRQLDTPPPTPRPDGERVVSRRRHHHPHREQSCALDDDRVVTGTWHDLFKLVTLQSGIYDHEEMLEEIRGSIAGMLNDDQGLHYKKREISERESRVDELRVQCAGVRKSCNEARQEIDARREELRQRRQLLAEAYEQDLHLVDGARDALENHVETERTLLADLRAQIPPLQTTHLLTLSSIFPIELVSPPDLLYTIVDVPLPIPVLPGAASPPLSLPHYRKAPEATHQDVNEESVATALGYAAQVVKLIAEYLGQGLMYPVTCVGSRSLIRDGISAMVGPRMFPLFSRGVDTYRFEYGVFLLNKDIELLMSERDLRALDMRHTLPNLKNLLLTLTSGEAAHVPYVVLPPTHIDISLTLRSAR</sequence>
<dbReference type="STRING" id="97359.A0A550CDI2"/>
<feature type="compositionally biased region" description="Low complexity" evidence="5">
    <location>
        <begin position="201"/>
        <end position="226"/>
    </location>
</feature>
<dbReference type="GO" id="GO:0005768">
    <property type="term" value="C:endosome"/>
    <property type="evidence" value="ECO:0007669"/>
    <property type="project" value="TreeGrafter"/>
</dbReference>
<dbReference type="OrthoDB" id="72772at2759"/>
<keyword evidence="7" id="KW-1185">Reference proteome</keyword>
<feature type="coiled-coil region" evidence="4">
    <location>
        <begin position="456"/>
        <end position="526"/>
    </location>
</feature>
<evidence type="ECO:0000256" key="2">
    <source>
        <dbReference type="ARBA" id="ARBA00013807"/>
    </source>
</evidence>
<feature type="region of interest" description="Disordered" evidence="5">
    <location>
        <begin position="35"/>
        <end position="138"/>
    </location>
</feature>
<comment type="caution">
    <text evidence="6">The sequence shown here is derived from an EMBL/GenBank/DDBJ whole genome shotgun (WGS) entry which is preliminary data.</text>
</comment>
<dbReference type="AlphaFoldDB" id="A0A550CDI2"/>
<evidence type="ECO:0000256" key="4">
    <source>
        <dbReference type="SAM" id="Coils"/>
    </source>
</evidence>
<dbReference type="PANTHER" id="PTHR15157:SF5">
    <property type="entry name" value="UV RADIATION RESISTANCE-ASSOCIATED GENE PROTEIN"/>
    <property type="match status" value="1"/>
</dbReference>
<feature type="compositionally biased region" description="Polar residues" evidence="5">
    <location>
        <begin position="64"/>
        <end position="75"/>
    </location>
</feature>
<dbReference type="EMBL" id="VDMD01000011">
    <property type="protein sequence ID" value="TRM62871.1"/>
    <property type="molecule type" value="Genomic_DNA"/>
</dbReference>